<name>A0AB39YQB2_9MICC</name>
<accession>A0AB39YQB2</accession>
<sequence length="135" mass="14470">MAPNSLKAENLMAHGVALSAATIARRRAAAQHGNHGVANKPDALLGAIAVRQLFHRWPLVPSRELERIRHVLVHCDQLGSPDTHHLSEPAQALLDLINCELERRRLLAKQATGKPPAADAVVAGQTSVAPDKDVA</sequence>
<organism evidence="2">
    <name type="scientific">Paenarthrobacter sp. AMU7</name>
    <dbReference type="NCBI Taxonomy" id="3162492"/>
    <lineage>
        <taxon>Bacteria</taxon>
        <taxon>Bacillati</taxon>
        <taxon>Actinomycetota</taxon>
        <taxon>Actinomycetes</taxon>
        <taxon>Micrococcales</taxon>
        <taxon>Micrococcaceae</taxon>
        <taxon>Paenarthrobacter</taxon>
    </lineage>
</organism>
<dbReference type="RefSeq" id="WP_369745846.1">
    <property type="nucleotide sequence ID" value="NZ_CP165735.1"/>
</dbReference>
<protein>
    <submittedName>
        <fullName evidence="2">Uncharacterized protein</fullName>
    </submittedName>
</protein>
<reference evidence="2" key="1">
    <citation type="submission" date="2024-07" db="EMBL/GenBank/DDBJ databases">
        <authorList>
            <person name="Li J."/>
            <person name="Wei H."/>
            <person name="Ma J."/>
        </authorList>
    </citation>
    <scope>NUCLEOTIDE SEQUENCE</scope>
    <source>
        <strain evidence="2">AMU7</strain>
    </source>
</reference>
<evidence type="ECO:0000313" key="2">
    <source>
        <dbReference type="EMBL" id="XDV72062.1"/>
    </source>
</evidence>
<gene>
    <name evidence="2" type="ORF">ABQM86_02415</name>
</gene>
<dbReference type="AlphaFoldDB" id="A0AB39YQB2"/>
<feature type="region of interest" description="Disordered" evidence="1">
    <location>
        <begin position="110"/>
        <end position="135"/>
    </location>
</feature>
<dbReference type="EMBL" id="CP165735">
    <property type="protein sequence ID" value="XDV72062.1"/>
    <property type="molecule type" value="Genomic_DNA"/>
</dbReference>
<evidence type="ECO:0000256" key="1">
    <source>
        <dbReference type="SAM" id="MobiDB-lite"/>
    </source>
</evidence>
<proteinExistence type="predicted"/>